<evidence type="ECO:0000256" key="6">
    <source>
        <dbReference type="ARBA" id="ARBA00022989"/>
    </source>
</evidence>
<evidence type="ECO:0000259" key="10">
    <source>
        <dbReference type="Pfam" id="PF00535"/>
    </source>
</evidence>
<dbReference type="GO" id="GO:0005886">
    <property type="term" value="C:plasma membrane"/>
    <property type="evidence" value="ECO:0007669"/>
    <property type="project" value="TreeGrafter"/>
</dbReference>
<name>A0A512N2F7_9HYPH</name>
<reference evidence="11 12" key="1">
    <citation type="submission" date="2019-07" db="EMBL/GenBank/DDBJ databases">
        <title>Whole genome shotgun sequence of Reyranella soli NBRC 108950.</title>
        <authorList>
            <person name="Hosoyama A."/>
            <person name="Uohara A."/>
            <person name="Ohji S."/>
            <person name="Ichikawa N."/>
        </authorList>
    </citation>
    <scope>NUCLEOTIDE SEQUENCE [LARGE SCALE GENOMIC DNA]</scope>
    <source>
        <strain evidence="11 12">NBRC 108950</strain>
    </source>
</reference>
<evidence type="ECO:0000256" key="5">
    <source>
        <dbReference type="ARBA" id="ARBA00022985"/>
    </source>
</evidence>
<evidence type="ECO:0000256" key="3">
    <source>
        <dbReference type="ARBA" id="ARBA00022679"/>
    </source>
</evidence>
<dbReference type="GO" id="GO:0099621">
    <property type="term" value="F:undecaprenyl-phosphate 4-deoxy-4-formamido-L-arabinose transferase activity"/>
    <property type="evidence" value="ECO:0007669"/>
    <property type="project" value="TreeGrafter"/>
</dbReference>
<dbReference type="EMBL" id="BKAJ01000004">
    <property type="protein sequence ID" value="GEP53123.1"/>
    <property type="molecule type" value="Genomic_DNA"/>
</dbReference>
<sequence>MAEVLPFPALSVVVPVYNGASTVGELVNALRGLDIEGGLEIVLVVDCPPDNSLAVCKQLAGEPGAPVTVLSLSRNFGEHNAVMAGLARATGAYAITMDDDLQNPPSEVKRLFEHARDGNYDAVYTYYAEKQHAAWRNLGSRFTNWCADRLIDKPPGLYLSSFRCISAFVRERITANYEGPYPYVDGLVFQVTQNVGRLQVEHLPRVEGRSNYTLRRLVRLWLSMFLNFSVMPLRLATLFGLGFGALGAIAAVIVVVEAIVSDKPPQGWASLMVAVLVLAGVQLVVVGLIGEYLGRMFLAVNRKPQYLVREVFHRGTGELEGGLEIERPKVDTRAAGQPHREPSRGES</sequence>
<dbReference type="GO" id="GO:0009103">
    <property type="term" value="P:lipopolysaccharide biosynthetic process"/>
    <property type="evidence" value="ECO:0007669"/>
    <property type="project" value="UniProtKB-KW"/>
</dbReference>
<keyword evidence="4 9" id="KW-0812">Transmembrane</keyword>
<keyword evidence="5" id="KW-0448">Lipopolysaccharide biosynthesis</keyword>
<dbReference type="Pfam" id="PF00535">
    <property type="entry name" value="Glycos_transf_2"/>
    <property type="match status" value="1"/>
</dbReference>
<dbReference type="InterPro" id="IPR029044">
    <property type="entry name" value="Nucleotide-diphossugar_trans"/>
</dbReference>
<dbReference type="RefSeq" id="WP_147145416.1">
    <property type="nucleotide sequence ID" value="NZ_BKAJ01000004.1"/>
</dbReference>
<evidence type="ECO:0000313" key="12">
    <source>
        <dbReference type="Proteomes" id="UP000321058"/>
    </source>
</evidence>
<keyword evidence="2" id="KW-0328">Glycosyltransferase</keyword>
<dbReference type="InterPro" id="IPR001173">
    <property type="entry name" value="Glyco_trans_2-like"/>
</dbReference>
<dbReference type="PANTHER" id="PTHR48090:SF3">
    <property type="entry name" value="UNDECAPRENYL-PHOSPHATE 4-DEOXY-4-FORMAMIDO-L-ARABINOSE TRANSFERASE"/>
    <property type="match status" value="1"/>
</dbReference>
<evidence type="ECO:0000256" key="1">
    <source>
        <dbReference type="ARBA" id="ARBA00022475"/>
    </source>
</evidence>
<keyword evidence="12" id="KW-1185">Reference proteome</keyword>
<organism evidence="11 12">
    <name type="scientific">Reyranella soli</name>
    <dbReference type="NCBI Taxonomy" id="1230389"/>
    <lineage>
        <taxon>Bacteria</taxon>
        <taxon>Pseudomonadati</taxon>
        <taxon>Pseudomonadota</taxon>
        <taxon>Alphaproteobacteria</taxon>
        <taxon>Hyphomicrobiales</taxon>
        <taxon>Reyranellaceae</taxon>
        <taxon>Reyranella</taxon>
    </lineage>
</organism>
<gene>
    <name evidence="11" type="ORF">RSO01_02890</name>
</gene>
<evidence type="ECO:0000256" key="8">
    <source>
        <dbReference type="SAM" id="MobiDB-lite"/>
    </source>
</evidence>
<accession>A0A512N2F7</accession>
<dbReference type="CDD" id="cd04187">
    <property type="entry name" value="DPM1_like_bac"/>
    <property type="match status" value="1"/>
</dbReference>
<feature type="transmembrane region" description="Helical" evidence="9">
    <location>
        <begin position="233"/>
        <end position="256"/>
    </location>
</feature>
<evidence type="ECO:0000313" key="11">
    <source>
        <dbReference type="EMBL" id="GEP53123.1"/>
    </source>
</evidence>
<evidence type="ECO:0000256" key="9">
    <source>
        <dbReference type="SAM" id="Phobius"/>
    </source>
</evidence>
<dbReference type="Gene3D" id="3.90.550.10">
    <property type="entry name" value="Spore Coat Polysaccharide Biosynthesis Protein SpsA, Chain A"/>
    <property type="match status" value="1"/>
</dbReference>
<feature type="region of interest" description="Disordered" evidence="8">
    <location>
        <begin position="326"/>
        <end position="347"/>
    </location>
</feature>
<comment type="caution">
    <text evidence="11">The sequence shown here is derived from an EMBL/GenBank/DDBJ whole genome shotgun (WGS) entry which is preliminary data.</text>
</comment>
<dbReference type="InterPro" id="IPR050256">
    <property type="entry name" value="Glycosyltransferase_2"/>
</dbReference>
<evidence type="ECO:0000256" key="7">
    <source>
        <dbReference type="ARBA" id="ARBA00023136"/>
    </source>
</evidence>
<evidence type="ECO:0000256" key="2">
    <source>
        <dbReference type="ARBA" id="ARBA00022676"/>
    </source>
</evidence>
<dbReference type="OrthoDB" id="9807795at2"/>
<keyword evidence="7 9" id="KW-0472">Membrane</keyword>
<protein>
    <submittedName>
        <fullName evidence="11">Glycosyl transferase</fullName>
    </submittedName>
</protein>
<proteinExistence type="predicted"/>
<keyword evidence="1" id="KW-1003">Cell membrane</keyword>
<dbReference type="AlphaFoldDB" id="A0A512N2F7"/>
<keyword evidence="6 9" id="KW-1133">Transmembrane helix</keyword>
<dbReference type="PANTHER" id="PTHR48090">
    <property type="entry name" value="UNDECAPRENYL-PHOSPHATE 4-DEOXY-4-FORMAMIDO-L-ARABINOSE TRANSFERASE-RELATED"/>
    <property type="match status" value="1"/>
</dbReference>
<keyword evidence="3 11" id="KW-0808">Transferase</keyword>
<feature type="transmembrane region" description="Helical" evidence="9">
    <location>
        <begin position="268"/>
        <end position="293"/>
    </location>
</feature>
<feature type="domain" description="Glycosyltransferase 2-like" evidence="10">
    <location>
        <begin position="11"/>
        <end position="141"/>
    </location>
</feature>
<dbReference type="SUPFAM" id="SSF53448">
    <property type="entry name" value="Nucleotide-diphospho-sugar transferases"/>
    <property type="match status" value="1"/>
</dbReference>
<dbReference type="Proteomes" id="UP000321058">
    <property type="component" value="Unassembled WGS sequence"/>
</dbReference>
<evidence type="ECO:0000256" key="4">
    <source>
        <dbReference type="ARBA" id="ARBA00022692"/>
    </source>
</evidence>